<name>A0A2X7BVA5_ECOLX</name>
<dbReference type="EMBL" id="UGGJ01000005">
    <property type="protein sequence ID" value="STO39415.1"/>
    <property type="molecule type" value="Genomic_DNA"/>
</dbReference>
<proteinExistence type="predicted"/>
<accession>A0A2X7BVA5</accession>
<evidence type="ECO:0000313" key="2">
    <source>
        <dbReference type="Proteomes" id="UP000254460"/>
    </source>
</evidence>
<evidence type="ECO:0000313" key="1">
    <source>
        <dbReference type="EMBL" id="STO39415.1"/>
    </source>
</evidence>
<organism evidence="1 2">
    <name type="scientific">Escherichia coli</name>
    <dbReference type="NCBI Taxonomy" id="562"/>
    <lineage>
        <taxon>Bacteria</taxon>
        <taxon>Pseudomonadati</taxon>
        <taxon>Pseudomonadota</taxon>
        <taxon>Gammaproteobacteria</taxon>
        <taxon>Enterobacterales</taxon>
        <taxon>Enterobacteriaceae</taxon>
        <taxon>Escherichia</taxon>
    </lineage>
</organism>
<reference evidence="1 2" key="1">
    <citation type="submission" date="2018-06" db="EMBL/GenBank/DDBJ databases">
        <authorList>
            <consortium name="Pathogen Informatics"/>
            <person name="Doyle S."/>
        </authorList>
    </citation>
    <scope>NUCLEOTIDE SEQUENCE [LARGE SCALE GENOMIC DNA]</scope>
    <source>
        <strain evidence="1 2">NCTC9706</strain>
    </source>
</reference>
<sequence>MPFFHHIIIYNENVLLICNLYYIHNSYIHGLLFIHLNYNCALSESMFD</sequence>
<gene>
    <name evidence="1" type="ORF">NCTC9706_03666</name>
</gene>
<protein>
    <submittedName>
        <fullName evidence="1">Uncharacterized protein</fullName>
    </submittedName>
</protein>
<dbReference type="AlphaFoldDB" id="A0A2X7BVA5"/>
<dbReference type="Proteomes" id="UP000254460">
    <property type="component" value="Unassembled WGS sequence"/>
</dbReference>